<evidence type="ECO:0008006" key="3">
    <source>
        <dbReference type="Google" id="ProtNLM"/>
    </source>
</evidence>
<keyword evidence="2" id="KW-1185">Reference proteome</keyword>
<proteinExistence type="predicted"/>
<name>A0ABV2QBF8_9BURK</name>
<reference evidence="1 2" key="1">
    <citation type="submission" date="2024-06" db="EMBL/GenBank/DDBJ databases">
        <title>Sorghum-associated microbial communities from plants grown in Nebraska, USA.</title>
        <authorList>
            <person name="Schachtman D."/>
        </authorList>
    </citation>
    <scope>NUCLEOTIDE SEQUENCE [LARGE SCALE GENOMIC DNA]</scope>
    <source>
        <strain evidence="1 2">2709</strain>
    </source>
</reference>
<evidence type="ECO:0000313" key="2">
    <source>
        <dbReference type="Proteomes" id="UP001549320"/>
    </source>
</evidence>
<evidence type="ECO:0000313" key="1">
    <source>
        <dbReference type="EMBL" id="MET4578369.1"/>
    </source>
</evidence>
<comment type="caution">
    <text evidence="1">The sequence shown here is derived from an EMBL/GenBank/DDBJ whole genome shotgun (WGS) entry which is preliminary data.</text>
</comment>
<organism evidence="1 2">
    <name type="scientific">Ottowia thiooxydans</name>
    <dbReference type="NCBI Taxonomy" id="219182"/>
    <lineage>
        <taxon>Bacteria</taxon>
        <taxon>Pseudomonadati</taxon>
        <taxon>Pseudomonadota</taxon>
        <taxon>Betaproteobacteria</taxon>
        <taxon>Burkholderiales</taxon>
        <taxon>Comamonadaceae</taxon>
        <taxon>Ottowia</taxon>
    </lineage>
</organism>
<dbReference type="Proteomes" id="UP001549320">
    <property type="component" value="Unassembled WGS sequence"/>
</dbReference>
<dbReference type="EMBL" id="JBEPSH010000006">
    <property type="protein sequence ID" value="MET4578369.1"/>
    <property type="molecule type" value="Genomic_DNA"/>
</dbReference>
<accession>A0ABV2QBF8</accession>
<dbReference type="RefSeq" id="WP_354445535.1">
    <property type="nucleotide sequence ID" value="NZ_JBEPSH010000006.1"/>
</dbReference>
<protein>
    <recommendedName>
        <fullName evidence="3">DUF937 domain-containing protein</fullName>
    </recommendedName>
</protein>
<gene>
    <name evidence="1" type="ORF">ABIE13_003485</name>
</gene>
<sequence>MGLLDTLQQVINSATAPSAQQIDAVTREAPKDQLGHGVAEAFRSKETPPFAEMVGSLFEKATPEQRTAMLNAIVEKLGPGALAGVAGGALAGHEGAATPAIPLDKASQISTRDVRDVVSAAETGEPGIMDRMGQFYAEHPELVKTLGAGALMIALAKIKSNLGR</sequence>